<name>A0A6I4IKY3_9FLAO</name>
<dbReference type="EMBL" id="WQLW01000005">
    <property type="protein sequence ID" value="MVO09189.1"/>
    <property type="molecule type" value="Genomic_DNA"/>
</dbReference>
<feature type="signal peptide" evidence="1">
    <location>
        <begin position="1"/>
        <end position="20"/>
    </location>
</feature>
<keyword evidence="3" id="KW-1185">Reference proteome</keyword>
<dbReference type="Proteomes" id="UP000431264">
    <property type="component" value="Unassembled WGS sequence"/>
</dbReference>
<reference evidence="3" key="1">
    <citation type="submission" date="2019-05" db="EMBL/GenBank/DDBJ databases">
        <title>Flavobacterium profundi sp. nov., isolated from a deep-sea seamount.</title>
        <authorList>
            <person name="Zhang D.-C."/>
        </authorList>
    </citation>
    <scope>NUCLEOTIDE SEQUENCE [LARGE SCALE GENOMIC DNA]</scope>
    <source>
        <strain evidence="3">TP390</strain>
    </source>
</reference>
<evidence type="ECO:0000256" key="1">
    <source>
        <dbReference type="SAM" id="SignalP"/>
    </source>
</evidence>
<dbReference type="AlphaFoldDB" id="A0A6I4IKY3"/>
<proteinExistence type="predicted"/>
<keyword evidence="1" id="KW-0732">Signal</keyword>
<dbReference type="RefSeq" id="WP_140997574.1">
    <property type="nucleotide sequence ID" value="NZ_VDCZ01000005.1"/>
</dbReference>
<sequence length="582" mass="67700">MKKCVLTVIFSMFLVLNVFGQEFIMDNTKLFGSEVFGTYNYFESKRIDYYQYLRKPYNVKSNGKPAKKNRTYERLDFTINSVALYSKNVKYKEKADKESFPNCKMYYASNDQLYYDYNPEREDIYENPIFHENGKLWNVLLKDEEDPEVERFVVWDKDGNTIMDKAYLPKMETHQWVNHPKYGSGLVQYIAAKKPSFYPSDSYLNFPTEREQLMDWRSDNKAYYYGYNHLGTFMNNVFGYSITGFLLPTAFKLGNGSVVFLEDEVNKKNYWAVILDQEIKFTIEAKATEKPNILELNEQTDVEVYKPHLAKMVSKNIKTLNGYGINLIPQDNIKAGDGIYMEVGFFKNGKLHGIGYRTKMFTTNDRYGDLLTIDACYGMFENGQPKNVKYIKANNEKKDKNFWDAIPFDGFNYVGEKSKDLFSGFSNMKLTQLKISDEIFIEKINRVAKIKSINPQDNSITVFTDNPNIFTKLDKNSGSIYVNETFLANDYASCPKTIKVPVYAEKNETYFVPAEYKSNSYVVKGVYYDKHVTTSSYKPAEVASKKVRYIEKHVDNVCPRCNGTGYVVNGETNKNYWKNIQF</sequence>
<comment type="caution">
    <text evidence="2">The sequence shown here is derived from an EMBL/GenBank/DDBJ whole genome shotgun (WGS) entry which is preliminary data.</text>
</comment>
<evidence type="ECO:0008006" key="4">
    <source>
        <dbReference type="Google" id="ProtNLM"/>
    </source>
</evidence>
<accession>A0A6I4IKY3</accession>
<evidence type="ECO:0000313" key="3">
    <source>
        <dbReference type="Proteomes" id="UP000431264"/>
    </source>
</evidence>
<gene>
    <name evidence="2" type="ORF">GOQ30_08455</name>
</gene>
<organism evidence="2 3">
    <name type="scientific">Flavobacterium profundi</name>
    <dbReference type="NCBI Taxonomy" id="1774945"/>
    <lineage>
        <taxon>Bacteria</taxon>
        <taxon>Pseudomonadati</taxon>
        <taxon>Bacteroidota</taxon>
        <taxon>Flavobacteriia</taxon>
        <taxon>Flavobacteriales</taxon>
        <taxon>Flavobacteriaceae</taxon>
        <taxon>Flavobacterium</taxon>
    </lineage>
</organism>
<protein>
    <recommendedName>
        <fullName evidence="4">DKNYY family protein</fullName>
    </recommendedName>
</protein>
<dbReference type="OrthoDB" id="1377507at2"/>
<feature type="chain" id="PRO_5026360894" description="DKNYY family protein" evidence="1">
    <location>
        <begin position="21"/>
        <end position="582"/>
    </location>
</feature>
<evidence type="ECO:0000313" key="2">
    <source>
        <dbReference type="EMBL" id="MVO09189.1"/>
    </source>
</evidence>